<organism evidence="7 8">
    <name type="scientific">Desulforhabdus amnigena</name>
    <dbReference type="NCBI Taxonomy" id="40218"/>
    <lineage>
        <taxon>Bacteria</taxon>
        <taxon>Pseudomonadati</taxon>
        <taxon>Thermodesulfobacteriota</taxon>
        <taxon>Syntrophobacteria</taxon>
        <taxon>Syntrophobacterales</taxon>
        <taxon>Syntrophobacteraceae</taxon>
        <taxon>Desulforhabdus</taxon>
    </lineage>
</organism>
<proteinExistence type="predicted"/>
<dbReference type="PROSITE" id="PS51085">
    <property type="entry name" value="2FE2S_FER_2"/>
    <property type="match status" value="1"/>
</dbReference>
<keyword evidence="4" id="KW-0408">Iron</keyword>
<dbReference type="PANTHER" id="PTHR44379">
    <property type="entry name" value="OXIDOREDUCTASE WITH IRON-SULFUR SUBUNIT"/>
    <property type="match status" value="1"/>
</dbReference>
<dbReference type="GO" id="GO:0016491">
    <property type="term" value="F:oxidoreductase activity"/>
    <property type="evidence" value="ECO:0007669"/>
    <property type="project" value="UniProtKB-KW"/>
</dbReference>
<evidence type="ECO:0000256" key="2">
    <source>
        <dbReference type="ARBA" id="ARBA00022723"/>
    </source>
</evidence>
<gene>
    <name evidence="7" type="ORF">DAMNIGENAA_03420</name>
</gene>
<dbReference type="RefSeq" id="WP_281791929.1">
    <property type="nucleotide sequence ID" value="NZ_BSDR01000001.1"/>
</dbReference>
<dbReference type="PANTHER" id="PTHR44379:SF5">
    <property type="entry name" value="OXIDOREDUCTASE WITH IRON-SULFUR SUBUNIT"/>
    <property type="match status" value="1"/>
</dbReference>
<dbReference type="Gene3D" id="1.10.150.120">
    <property type="entry name" value="[2Fe-2S]-binding domain"/>
    <property type="match status" value="1"/>
</dbReference>
<keyword evidence="2" id="KW-0479">Metal-binding</keyword>
<dbReference type="InterPro" id="IPR036010">
    <property type="entry name" value="2Fe-2S_ferredoxin-like_sf"/>
</dbReference>
<keyword evidence="1" id="KW-0001">2Fe-2S</keyword>
<dbReference type="PROSITE" id="PS51318">
    <property type="entry name" value="TAT"/>
    <property type="match status" value="1"/>
</dbReference>
<accession>A0A9W6CUU7</accession>
<evidence type="ECO:0000259" key="6">
    <source>
        <dbReference type="PROSITE" id="PS51085"/>
    </source>
</evidence>
<dbReference type="FunFam" id="3.10.20.30:FF:000020">
    <property type="entry name" value="Xanthine dehydrogenase iron-sulfur subunit"/>
    <property type="match status" value="1"/>
</dbReference>
<dbReference type="Pfam" id="PF01799">
    <property type="entry name" value="Fer2_2"/>
    <property type="match status" value="1"/>
</dbReference>
<evidence type="ECO:0000256" key="1">
    <source>
        <dbReference type="ARBA" id="ARBA00022714"/>
    </source>
</evidence>
<keyword evidence="8" id="KW-1185">Reference proteome</keyword>
<dbReference type="Gene3D" id="3.10.20.30">
    <property type="match status" value="1"/>
</dbReference>
<dbReference type="SUPFAM" id="SSF47741">
    <property type="entry name" value="CO dehydrogenase ISP C-domain like"/>
    <property type="match status" value="1"/>
</dbReference>
<dbReference type="InterPro" id="IPR006058">
    <property type="entry name" value="2Fe2S_fd_BS"/>
</dbReference>
<dbReference type="GO" id="GO:0046872">
    <property type="term" value="F:metal ion binding"/>
    <property type="evidence" value="ECO:0007669"/>
    <property type="project" value="UniProtKB-KW"/>
</dbReference>
<evidence type="ECO:0000256" key="3">
    <source>
        <dbReference type="ARBA" id="ARBA00023002"/>
    </source>
</evidence>
<dbReference type="InterPro" id="IPR002888">
    <property type="entry name" value="2Fe-2S-bd"/>
</dbReference>
<dbReference type="EMBL" id="BSDR01000001">
    <property type="protein sequence ID" value="GLI32909.1"/>
    <property type="molecule type" value="Genomic_DNA"/>
</dbReference>
<dbReference type="SUPFAM" id="SSF54292">
    <property type="entry name" value="2Fe-2S ferredoxin-like"/>
    <property type="match status" value="1"/>
</dbReference>
<evidence type="ECO:0000313" key="8">
    <source>
        <dbReference type="Proteomes" id="UP001144372"/>
    </source>
</evidence>
<dbReference type="Pfam" id="PF00111">
    <property type="entry name" value="Fer2"/>
    <property type="match status" value="1"/>
</dbReference>
<dbReference type="InterPro" id="IPR001041">
    <property type="entry name" value="2Fe-2S_ferredoxin-type"/>
</dbReference>
<name>A0A9W6CUU7_9BACT</name>
<dbReference type="GO" id="GO:0051537">
    <property type="term" value="F:2 iron, 2 sulfur cluster binding"/>
    <property type="evidence" value="ECO:0007669"/>
    <property type="project" value="UniProtKB-KW"/>
</dbReference>
<dbReference type="InterPro" id="IPR051452">
    <property type="entry name" value="Diverse_Oxidoreductases"/>
</dbReference>
<reference evidence="7" key="1">
    <citation type="submission" date="2022-12" db="EMBL/GenBank/DDBJ databases">
        <title>Reference genome sequencing for broad-spectrum identification of bacterial and archaeal isolates by mass spectrometry.</title>
        <authorList>
            <person name="Sekiguchi Y."/>
            <person name="Tourlousse D.M."/>
        </authorList>
    </citation>
    <scope>NUCLEOTIDE SEQUENCE</scope>
    <source>
        <strain evidence="7">ASRB1</strain>
    </source>
</reference>
<dbReference type="InterPro" id="IPR036884">
    <property type="entry name" value="2Fe-2S-bd_dom_sf"/>
</dbReference>
<evidence type="ECO:0000256" key="4">
    <source>
        <dbReference type="ARBA" id="ARBA00023004"/>
    </source>
</evidence>
<protein>
    <recommendedName>
        <fullName evidence="6">2Fe-2S ferredoxin-type domain-containing protein</fullName>
    </recommendedName>
</protein>
<dbReference type="InterPro" id="IPR012675">
    <property type="entry name" value="Beta-grasp_dom_sf"/>
</dbReference>
<evidence type="ECO:0000256" key="5">
    <source>
        <dbReference type="ARBA" id="ARBA00023014"/>
    </source>
</evidence>
<dbReference type="InterPro" id="IPR006311">
    <property type="entry name" value="TAT_signal"/>
</dbReference>
<keyword evidence="3" id="KW-0560">Oxidoreductase</keyword>
<keyword evidence="5" id="KW-0411">Iron-sulfur</keyword>
<dbReference type="CDD" id="cd00207">
    <property type="entry name" value="fer2"/>
    <property type="match status" value="1"/>
</dbReference>
<evidence type="ECO:0000313" key="7">
    <source>
        <dbReference type="EMBL" id="GLI32909.1"/>
    </source>
</evidence>
<dbReference type="PROSITE" id="PS00197">
    <property type="entry name" value="2FE2S_FER_1"/>
    <property type="match status" value="1"/>
</dbReference>
<comment type="caution">
    <text evidence="7">The sequence shown here is derived from an EMBL/GenBank/DDBJ whole genome shotgun (WGS) entry which is preliminary data.</text>
</comment>
<dbReference type="Proteomes" id="UP001144372">
    <property type="component" value="Unassembled WGS sequence"/>
</dbReference>
<dbReference type="AlphaFoldDB" id="A0A9W6CUU7"/>
<feature type="domain" description="2Fe-2S ferredoxin-type" evidence="6">
    <location>
        <begin position="57"/>
        <end position="133"/>
    </location>
</feature>
<sequence>MKEKHANEECQCRRGITRRGFLTTMGMGAAVVTTAGKLAAESSKGENENVIPSGEMTRVTLRINRRPYQLLVEPRWSLLYVLREKLGLTGTKAGCERGECGACTVLMDNIPRYACMTLVLEAEGAEITTLEGLMNGEELGPVQQAFLEEDAFQCGYCTPGQIVAVEGLLRSHPAPSMDEIRKGLSGNLCRCGAYTHIFKAVDRAARLKRGK</sequence>